<dbReference type="GO" id="GO:0004553">
    <property type="term" value="F:hydrolase activity, hydrolyzing O-glycosyl compounds"/>
    <property type="evidence" value="ECO:0007669"/>
    <property type="project" value="InterPro"/>
</dbReference>
<gene>
    <name evidence="5" type="ordered locus">Hoch_4787</name>
</gene>
<evidence type="ECO:0000256" key="2">
    <source>
        <dbReference type="SAM" id="MobiDB-lite"/>
    </source>
</evidence>
<dbReference type="InterPro" id="IPR013320">
    <property type="entry name" value="ConA-like_dom_sf"/>
</dbReference>
<dbReference type="Pfam" id="PF00722">
    <property type="entry name" value="Glyco_hydro_16"/>
    <property type="match status" value="1"/>
</dbReference>
<dbReference type="CDD" id="cd08023">
    <property type="entry name" value="GH16_laminarinase_like"/>
    <property type="match status" value="1"/>
</dbReference>
<protein>
    <submittedName>
        <fullName evidence="5">Coagulation factor 5/8 type domain protein</fullName>
    </submittedName>
</protein>
<feature type="domain" description="F5/8 type C" evidence="3">
    <location>
        <begin position="720"/>
        <end position="819"/>
    </location>
</feature>
<dbReference type="SUPFAM" id="SSF49899">
    <property type="entry name" value="Concanavalin A-like lectins/glucanases"/>
    <property type="match status" value="1"/>
</dbReference>
<proteinExistence type="inferred from homology"/>
<dbReference type="STRING" id="502025.Hoch_4787"/>
<feature type="domain" description="GH16" evidence="4">
    <location>
        <begin position="53"/>
        <end position="335"/>
    </location>
</feature>
<dbReference type="Gene3D" id="2.60.120.260">
    <property type="entry name" value="Galactose-binding domain-like"/>
    <property type="match status" value="1"/>
</dbReference>
<dbReference type="CAZy" id="CBM32">
    <property type="family name" value="Carbohydrate-Binding Module Family 32"/>
</dbReference>
<dbReference type="Gene3D" id="2.60.120.200">
    <property type="match status" value="1"/>
</dbReference>
<dbReference type="eggNOG" id="COG2273">
    <property type="taxonomic scope" value="Bacteria"/>
</dbReference>
<dbReference type="EMBL" id="CP001804">
    <property type="protein sequence ID" value="ACY17277.1"/>
    <property type="molecule type" value="Genomic_DNA"/>
</dbReference>
<sequence length="819" mass="89676">MSTTNRNFELRTRAARWRLAGPSVLLLAVTGCMGNPSPDEESPIGADEPAMMPDQGSDIDPDMGAGDEVAAPELGEEPEAPAPMAEPGLLWEENFDGPEIDRDTWTYDVGVGVWNWGSNQELQYYTDRPQNSYIENGKLVIEARREAMEGYEFTSARLKSTGRVSFKHGWIEARIKMPDLQDGLWPAFWLLGNENTWPASGELDIVEMGYADAIAEGKVNNRVGATAHWDYEGNYAGYGETYDAPEDLTQDYHVYKLYWDSSVIRGYIDDIHYWTLDISGDSASLEEFKSHQFYIILNLAVGGMFPGIYDPAQITAPLPAKMYVDYVRLYGIEETELYVGADNEKDGAYGVYTENTPVEDQAQLGVDTNLYLWNNLVDVATAAFEGVDALGLRAAAGDWFGMGFSTSIKNMSNYSDGHLRFHAKTTSTHPFELGISSAGAGEGWVRFESGDDPYGLVRDGQWHEVAIPLNKFGNIDFHSINQLFMLVGDAPGAVMDLAFDNIYWTPSVARPSPANGNYGVYTETASVVDSFDLQSEGGLFVWENTLQAAPGAPFEGGESLAYQSTPGLAWFGMSFTPDVKHDLRAFASGYLHFALKTTSTTRFQIGMKSGNVDNLGQSWIAFENGNDPYGFARDGQWHEIEIPLSDFASVDLGEVSQLFELLGTDGAITNIEIDDIYFGGGGSGPTDPPDEDHSVNRALGQPTFASSVEGGVFVASGATDGDPGTRWSSEFADPQWIYVDLGERRSLARVVLSWEAAYGSAYQVQVSDDAAQWTTLAAVDGGDGGIDDIAISGAGRYVRVYGTQRATPYGYSLFEFEVY</sequence>
<feature type="region of interest" description="Disordered" evidence="2">
    <location>
        <begin position="33"/>
        <end position="69"/>
    </location>
</feature>
<dbReference type="PROSITE" id="PS51257">
    <property type="entry name" value="PROKAR_LIPOPROTEIN"/>
    <property type="match status" value="1"/>
</dbReference>
<evidence type="ECO:0000256" key="1">
    <source>
        <dbReference type="ARBA" id="ARBA00006865"/>
    </source>
</evidence>
<dbReference type="GO" id="GO:0005975">
    <property type="term" value="P:carbohydrate metabolic process"/>
    <property type="evidence" value="ECO:0007669"/>
    <property type="project" value="InterPro"/>
</dbReference>
<dbReference type="PANTHER" id="PTHR10963:SF55">
    <property type="entry name" value="GLYCOSIDE HYDROLASE FAMILY 16 PROTEIN"/>
    <property type="match status" value="1"/>
</dbReference>
<dbReference type="RefSeq" id="WP_012829875.1">
    <property type="nucleotide sequence ID" value="NC_013440.1"/>
</dbReference>
<reference evidence="5 6" key="1">
    <citation type="journal article" date="2010" name="Stand. Genomic Sci.">
        <title>Complete genome sequence of Haliangium ochraceum type strain (SMP-2).</title>
        <authorList>
            <consortium name="US DOE Joint Genome Institute (JGI-PGF)"/>
            <person name="Ivanova N."/>
            <person name="Daum C."/>
            <person name="Lang E."/>
            <person name="Abt B."/>
            <person name="Kopitz M."/>
            <person name="Saunders E."/>
            <person name="Lapidus A."/>
            <person name="Lucas S."/>
            <person name="Glavina Del Rio T."/>
            <person name="Nolan M."/>
            <person name="Tice H."/>
            <person name="Copeland A."/>
            <person name="Cheng J.F."/>
            <person name="Chen F."/>
            <person name="Bruce D."/>
            <person name="Goodwin L."/>
            <person name="Pitluck S."/>
            <person name="Mavromatis K."/>
            <person name="Pati A."/>
            <person name="Mikhailova N."/>
            <person name="Chen A."/>
            <person name="Palaniappan K."/>
            <person name="Land M."/>
            <person name="Hauser L."/>
            <person name="Chang Y.J."/>
            <person name="Jeffries C.D."/>
            <person name="Detter J.C."/>
            <person name="Brettin T."/>
            <person name="Rohde M."/>
            <person name="Goker M."/>
            <person name="Bristow J."/>
            <person name="Markowitz V."/>
            <person name="Eisen J.A."/>
            <person name="Hugenholtz P."/>
            <person name="Kyrpides N.C."/>
            <person name="Klenk H.P."/>
        </authorList>
    </citation>
    <scope>NUCLEOTIDE SEQUENCE [LARGE SCALE GENOMIC DNA]</scope>
    <source>
        <strain evidence="6">DSM 14365 / CIP 107738 / JCM 11303 / AJ 13395 / SMP-2</strain>
    </source>
</reference>
<dbReference type="SUPFAM" id="SSF49785">
    <property type="entry name" value="Galactose-binding domain-like"/>
    <property type="match status" value="3"/>
</dbReference>
<dbReference type="InterPro" id="IPR050546">
    <property type="entry name" value="Glycosyl_Hydrlase_16"/>
</dbReference>
<accession>D0LSQ5</accession>
<name>D0LSQ5_HALO1</name>
<evidence type="ECO:0000313" key="6">
    <source>
        <dbReference type="Proteomes" id="UP000001880"/>
    </source>
</evidence>
<evidence type="ECO:0000313" key="5">
    <source>
        <dbReference type="EMBL" id="ACY17277.1"/>
    </source>
</evidence>
<keyword evidence="6" id="KW-1185">Reference proteome</keyword>
<dbReference type="PROSITE" id="PS50022">
    <property type="entry name" value="FA58C_3"/>
    <property type="match status" value="1"/>
</dbReference>
<comment type="similarity">
    <text evidence="1">Belongs to the glycosyl hydrolase 16 family.</text>
</comment>
<dbReference type="HOGENOM" id="CLU_014141_0_0_7"/>
<dbReference type="Pfam" id="PF22633">
    <property type="entry name" value="F5_F8_type_C_2"/>
    <property type="match status" value="1"/>
</dbReference>
<evidence type="ECO:0000259" key="3">
    <source>
        <dbReference type="PROSITE" id="PS50022"/>
    </source>
</evidence>
<dbReference type="PROSITE" id="PS51762">
    <property type="entry name" value="GH16_2"/>
    <property type="match status" value="1"/>
</dbReference>
<dbReference type="AlphaFoldDB" id="D0LSQ5"/>
<organism evidence="5 6">
    <name type="scientific">Haliangium ochraceum (strain DSM 14365 / JCM 11303 / SMP-2)</name>
    <dbReference type="NCBI Taxonomy" id="502025"/>
    <lineage>
        <taxon>Bacteria</taxon>
        <taxon>Pseudomonadati</taxon>
        <taxon>Myxococcota</taxon>
        <taxon>Polyangia</taxon>
        <taxon>Haliangiales</taxon>
        <taxon>Kofleriaceae</taxon>
        <taxon>Haliangium</taxon>
    </lineage>
</organism>
<dbReference type="InterPro" id="IPR008979">
    <property type="entry name" value="Galactose-bd-like_sf"/>
</dbReference>
<dbReference type="PANTHER" id="PTHR10963">
    <property type="entry name" value="GLYCOSYL HYDROLASE-RELATED"/>
    <property type="match status" value="1"/>
</dbReference>
<dbReference type="Proteomes" id="UP000001880">
    <property type="component" value="Chromosome"/>
</dbReference>
<dbReference type="InterPro" id="IPR000757">
    <property type="entry name" value="Beta-glucanase-like"/>
</dbReference>
<dbReference type="CAZy" id="GH16">
    <property type="family name" value="Glycoside Hydrolase Family 16"/>
</dbReference>
<dbReference type="InterPro" id="IPR000421">
    <property type="entry name" value="FA58C"/>
</dbReference>
<dbReference type="KEGG" id="hoh:Hoch_4787"/>
<dbReference type="Gene3D" id="2.60.120.430">
    <property type="entry name" value="Galactose-binding lectin"/>
    <property type="match status" value="2"/>
</dbReference>
<evidence type="ECO:0000259" key="4">
    <source>
        <dbReference type="PROSITE" id="PS51762"/>
    </source>
</evidence>